<dbReference type="Proteomes" id="UP000254326">
    <property type="component" value="Unassembled WGS sequence"/>
</dbReference>
<evidence type="ECO:0000313" key="1">
    <source>
        <dbReference type="EMBL" id="RDL45045.1"/>
    </source>
</evidence>
<dbReference type="AlphaFoldDB" id="A0A370UBH5"/>
<dbReference type="RefSeq" id="WP_115467082.1">
    <property type="nucleotide sequence ID" value="NZ_QKRA01000002.1"/>
</dbReference>
<dbReference type="EMBL" id="QKRA01000002">
    <property type="protein sequence ID" value="RDL45045.1"/>
    <property type="molecule type" value="Genomic_DNA"/>
</dbReference>
<dbReference type="InterPro" id="IPR004027">
    <property type="entry name" value="SEC_C_motif"/>
</dbReference>
<accession>A0A370UBH5</accession>
<protein>
    <submittedName>
        <fullName evidence="1">Uncharacterized protein</fullName>
    </submittedName>
</protein>
<reference evidence="1 2" key="1">
    <citation type="submission" date="2018-06" db="EMBL/GenBank/DDBJ databases">
        <title>Marinomonas sp. YLB-05 draft genome sequence.</title>
        <authorList>
            <person name="Yu L."/>
            <person name="Tang X."/>
        </authorList>
    </citation>
    <scope>NUCLEOTIDE SEQUENCE [LARGE SCALE GENOMIC DNA]</scope>
    <source>
        <strain evidence="1 2">YLB-05</strain>
    </source>
</reference>
<name>A0A370UBH5_9GAMM</name>
<dbReference type="SUPFAM" id="SSF103642">
    <property type="entry name" value="Sec-C motif"/>
    <property type="match status" value="1"/>
</dbReference>
<comment type="caution">
    <text evidence="1">The sequence shown here is derived from an EMBL/GenBank/DDBJ whole genome shotgun (WGS) entry which is preliminary data.</text>
</comment>
<gene>
    <name evidence="1" type="ORF">DN730_05355</name>
</gene>
<sequence>MRVNKYELTDTIASPVKREVRQRCGFGCVNCGNAVYQYEHLEPTFAEAKEHNPDHIVLLCGGCHDRVSRKILSKETIKVRSQNPICKQKGFSFGPFDLGLVEPTVKIGTLTCKNVASLIQIDGESIFSIKKPECEGAPFRINAYLADRDGAEVLKITDNEWVTSTSNWDVEVVGPKITIRKALGDITLVLRTEVPHSLIVERLEMVHRGVKISCRESSNLEVITRSGQVLKSTSMNITGCKVGFDISNNSLAIGVGGGSVYIGNMTIGQQPTCPIPFPSNPKVISRKVGRNESCPCQSGKKYKKCCGSLC</sequence>
<organism evidence="1 2">
    <name type="scientific">Marinomonas piezotolerans</name>
    <dbReference type="NCBI Taxonomy" id="2213058"/>
    <lineage>
        <taxon>Bacteria</taxon>
        <taxon>Pseudomonadati</taxon>
        <taxon>Pseudomonadota</taxon>
        <taxon>Gammaproteobacteria</taxon>
        <taxon>Oceanospirillales</taxon>
        <taxon>Oceanospirillaceae</taxon>
        <taxon>Marinomonas</taxon>
    </lineage>
</organism>
<dbReference type="OrthoDB" id="9154548at2"/>
<dbReference type="Gene3D" id="3.10.450.50">
    <property type="match status" value="1"/>
</dbReference>
<dbReference type="Pfam" id="PF02810">
    <property type="entry name" value="SEC-C"/>
    <property type="match status" value="1"/>
</dbReference>
<proteinExistence type="predicted"/>
<keyword evidence="2" id="KW-1185">Reference proteome</keyword>
<evidence type="ECO:0000313" key="2">
    <source>
        <dbReference type="Proteomes" id="UP000254326"/>
    </source>
</evidence>